<feature type="transmembrane region" description="Helical" evidence="1">
    <location>
        <begin position="46"/>
        <end position="71"/>
    </location>
</feature>
<evidence type="ECO:0000256" key="1">
    <source>
        <dbReference type="SAM" id="Phobius"/>
    </source>
</evidence>
<feature type="transmembrane region" description="Helical" evidence="1">
    <location>
        <begin position="6"/>
        <end position="25"/>
    </location>
</feature>
<organism evidence="2 3">
    <name type="scientific">Candidatus Nomurabacteria bacterium RIFCSPHIGHO2_01_FULL_40_20</name>
    <dbReference type="NCBI Taxonomy" id="1801738"/>
    <lineage>
        <taxon>Bacteria</taxon>
        <taxon>Candidatus Nomuraibacteriota</taxon>
    </lineage>
</organism>
<keyword evidence="1" id="KW-1133">Transmembrane helix</keyword>
<dbReference type="EMBL" id="MFTO01000006">
    <property type="protein sequence ID" value="OGI64112.1"/>
    <property type="molecule type" value="Genomic_DNA"/>
</dbReference>
<dbReference type="AlphaFoldDB" id="A0A1F6V3A1"/>
<name>A0A1F6V3A1_9BACT</name>
<keyword evidence="1" id="KW-0812">Transmembrane</keyword>
<keyword evidence="1" id="KW-0472">Membrane</keyword>
<dbReference type="Proteomes" id="UP000178985">
    <property type="component" value="Unassembled WGS sequence"/>
</dbReference>
<evidence type="ECO:0000313" key="3">
    <source>
        <dbReference type="Proteomes" id="UP000178985"/>
    </source>
</evidence>
<evidence type="ECO:0000313" key="2">
    <source>
        <dbReference type="EMBL" id="OGI64112.1"/>
    </source>
</evidence>
<sequence length="220" mass="24416">MKENFPWLILILVWALNFGISWLNARTVGLMWVETKILGGWQRFMAWMGAIMSASGFTWCYLIFGTLALYFTQPAWVRLFLDEGETYAPMMDASFLEATLSLGYLIIIPGILFSGLMIWIDSLIQAIKRKDLASGAVAGWNTFAQIHNTYSAMKGIPEAWKAVGKFVGDSKGDGKGKLVILMIVLVIVCVFAGVMTTWGIINKYAGTRPLSPEASFVKAH</sequence>
<reference evidence="2 3" key="1">
    <citation type="journal article" date="2016" name="Nat. Commun.">
        <title>Thousands of microbial genomes shed light on interconnected biogeochemical processes in an aquifer system.</title>
        <authorList>
            <person name="Anantharaman K."/>
            <person name="Brown C.T."/>
            <person name="Hug L.A."/>
            <person name="Sharon I."/>
            <person name="Castelle C.J."/>
            <person name="Probst A.J."/>
            <person name="Thomas B.C."/>
            <person name="Singh A."/>
            <person name="Wilkins M.J."/>
            <person name="Karaoz U."/>
            <person name="Brodie E.L."/>
            <person name="Williams K.H."/>
            <person name="Hubbard S.S."/>
            <person name="Banfield J.F."/>
        </authorList>
    </citation>
    <scope>NUCLEOTIDE SEQUENCE [LARGE SCALE GENOMIC DNA]</scope>
</reference>
<accession>A0A1F6V3A1</accession>
<feature type="transmembrane region" description="Helical" evidence="1">
    <location>
        <begin position="100"/>
        <end position="120"/>
    </location>
</feature>
<proteinExistence type="predicted"/>
<gene>
    <name evidence="2" type="ORF">A2733_02585</name>
</gene>
<comment type="caution">
    <text evidence="2">The sequence shown here is derived from an EMBL/GenBank/DDBJ whole genome shotgun (WGS) entry which is preliminary data.</text>
</comment>
<protein>
    <submittedName>
        <fullName evidence="2">Uncharacterized protein</fullName>
    </submittedName>
</protein>
<feature type="transmembrane region" description="Helical" evidence="1">
    <location>
        <begin position="178"/>
        <end position="201"/>
    </location>
</feature>